<gene>
    <name evidence="3" type="ORF">BSL78_27055</name>
</gene>
<dbReference type="PANTHER" id="PTHR14819">
    <property type="entry name" value="GTP-BINDING"/>
    <property type="match status" value="1"/>
</dbReference>
<dbReference type="AlphaFoldDB" id="A0A2G8JK36"/>
<accession>A0A2G8JK36</accession>
<evidence type="ECO:0000256" key="1">
    <source>
        <dbReference type="SAM" id="MobiDB-lite"/>
    </source>
</evidence>
<dbReference type="InterPro" id="IPR057365">
    <property type="entry name" value="URGCP"/>
</dbReference>
<organism evidence="3 4">
    <name type="scientific">Stichopus japonicus</name>
    <name type="common">Sea cucumber</name>
    <dbReference type="NCBI Taxonomy" id="307972"/>
    <lineage>
        <taxon>Eukaryota</taxon>
        <taxon>Metazoa</taxon>
        <taxon>Echinodermata</taxon>
        <taxon>Eleutherozoa</taxon>
        <taxon>Echinozoa</taxon>
        <taxon>Holothuroidea</taxon>
        <taxon>Aspidochirotacea</taxon>
        <taxon>Aspidochirotida</taxon>
        <taxon>Stichopodidae</taxon>
        <taxon>Apostichopus</taxon>
    </lineage>
</organism>
<name>A0A2G8JK36_STIJA</name>
<dbReference type="EMBL" id="MRZV01001740">
    <property type="protein sequence ID" value="PIK36112.1"/>
    <property type="molecule type" value="Genomic_DNA"/>
</dbReference>
<feature type="domain" description="Up-regulator of cell proliferation-like" evidence="2">
    <location>
        <begin position="105"/>
        <end position="392"/>
    </location>
</feature>
<keyword evidence="4" id="KW-1185">Reference proteome</keyword>
<dbReference type="Pfam" id="PF25496">
    <property type="entry name" value="URGCP"/>
    <property type="match status" value="1"/>
</dbReference>
<feature type="compositionally biased region" description="Acidic residues" evidence="1">
    <location>
        <begin position="425"/>
        <end position="435"/>
    </location>
</feature>
<protein>
    <submittedName>
        <fullName evidence="3">Putative interferon-induced very large GTPase 1-like</fullName>
    </submittedName>
</protein>
<sequence length="446" mass="51096">MPGVGKRVHVNITLDVYDEKVNDLPSEPDTDSSDESDLRVSTFNGLLKDFGLEKKFPGKLNLNAFLKVKCKVDPTQSVDFFWQKLTSLDYRAGFPQNYAANSFSMRDFVFSVLHCADDFLRQDILEKMAACQLAVPVILQGIEGTKPQFLLWALRRIIKKWKGNRDSYASEQLIATYPIFTVSVLRIGDVRVSKSSLLNTMLGYSQGNSLHSFFLSMEKDIVKPHFSVGSIECVWFLPQYGNDDEIFQEVTAFFNLRGDCTKHRVQTEFACKAADLTIVLISTGKRDKYIDVIKKIKINASKTLFVAIKEEDKHMRTQQKVYNPQFKDGWLFVKVLQVDVLSRHICKHISLTNPNPNQYRSLESLANICRDDIDIDENKWMCKNAKKSVHDIFESVSLDNIIEFKKVTFPLQDYWLNLVQLDEEPSLSDGEGESLEDQRKAAQIKK</sequence>
<proteinExistence type="predicted"/>
<reference evidence="3 4" key="1">
    <citation type="journal article" date="2017" name="PLoS Biol.">
        <title>The sea cucumber genome provides insights into morphological evolution and visceral regeneration.</title>
        <authorList>
            <person name="Zhang X."/>
            <person name="Sun L."/>
            <person name="Yuan J."/>
            <person name="Sun Y."/>
            <person name="Gao Y."/>
            <person name="Zhang L."/>
            <person name="Li S."/>
            <person name="Dai H."/>
            <person name="Hamel J.F."/>
            <person name="Liu C."/>
            <person name="Yu Y."/>
            <person name="Liu S."/>
            <person name="Lin W."/>
            <person name="Guo K."/>
            <person name="Jin S."/>
            <person name="Xu P."/>
            <person name="Storey K.B."/>
            <person name="Huan P."/>
            <person name="Zhang T."/>
            <person name="Zhou Y."/>
            <person name="Zhang J."/>
            <person name="Lin C."/>
            <person name="Li X."/>
            <person name="Xing L."/>
            <person name="Huo D."/>
            <person name="Sun M."/>
            <person name="Wang L."/>
            <person name="Mercier A."/>
            <person name="Li F."/>
            <person name="Yang H."/>
            <person name="Xiang J."/>
        </authorList>
    </citation>
    <scope>NUCLEOTIDE SEQUENCE [LARGE SCALE GENOMIC DNA]</scope>
    <source>
        <strain evidence="3">Shaxun</strain>
        <tissue evidence="3">Muscle</tissue>
    </source>
</reference>
<comment type="caution">
    <text evidence="3">The sequence shown here is derived from an EMBL/GenBank/DDBJ whole genome shotgun (WGS) entry which is preliminary data.</text>
</comment>
<dbReference type="PANTHER" id="PTHR14819:SF25">
    <property type="entry name" value="CHROMOSOME UNDETERMINED SCAFFOLD_52, WHOLE GENOME SHOTGUN SEQUENCE"/>
    <property type="match status" value="1"/>
</dbReference>
<evidence type="ECO:0000313" key="4">
    <source>
        <dbReference type="Proteomes" id="UP000230750"/>
    </source>
</evidence>
<evidence type="ECO:0000259" key="2">
    <source>
        <dbReference type="Pfam" id="PF25496"/>
    </source>
</evidence>
<feature type="region of interest" description="Disordered" evidence="1">
    <location>
        <begin position="425"/>
        <end position="446"/>
    </location>
</feature>
<evidence type="ECO:0000313" key="3">
    <source>
        <dbReference type="EMBL" id="PIK36112.1"/>
    </source>
</evidence>
<dbReference type="Proteomes" id="UP000230750">
    <property type="component" value="Unassembled WGS sequence"/>
</dbReference>
<dbReference type="InterPro" id="IPR052986">
    <property type="entry name" value="VLIG_GTPase"/>
</dbReference>
<dbReference type="STRING" id="307972.A0A2G8JK36"/>
<dbReference type="OrthoDB" id="1597724at2759"/>